<evidence type="ECO:0000313" key="2">
    <source>
        <dbReference type="Proteomes" id="UP000219215"/>
    </source>
</evidence>
<evidence type="ECO:0000313" key="1">
    <source>
        <dbReference type="EMBL" id="SOB58230.1"/>
    </source>
</evidence>
<reference evidence="2" key="1">
    <citation type="submission" date="2017-09" db="EMBL/GenBank/DDBJ databases">
        <authorList>
            <person name="Regsiter A."/>
            <person name="William W."/>
        </authorList>
    </citation>
    <scope>NUCLEOTIDE SEQUENCE [LARGE SCALE GENOMIC DNA]</scope>
    <source>
        <strain evidence="2">500-1</strain>
    </source>
</reference>
<sequence length="190" mass="21424">MGCTPYLLASSDRVCSPDRASRATRALNSALKRFLVLDMNCLLRAVYVHLIEWSSFPRPLLPNDTYGVQTLKELPWLAAELSRGAKEQWPAFLPGQYELKGRLEPVLISFRDIKNVQSIVRVTPSNVFDVVGEKIVVESIWVEMTHDQYKSFGIEKSLPWPISDFSNPSSPSRKAFYGIGLPAVSNPFKH</sequence>
<keyword evidence="2" id="KW-1185">Reference proteome</keyword>
<dbReference type="KEGG" id="pprf:DPRO_1339"/>
<dbReference type="EMBL" id="LT907975">
    <property type="protein sequence ID" value="SOB58230.1"/>
    <property type="molecule type" value="Genomic_DNA"/>
</dbReference>
<name>A0A2C8F872_9BACT</name>
<protein>
    <submittedName>
        <fullName evidence="1">Uncharacterized protein</fullName>
    </submittedName>
</protein>
<dbReference type="AlphaFoldDB" id="A0A2C8F872"/>
<dbReference type="Proteomes" id="UP000219215">
    <property type="component" value="Chromosome DPRO"/>
</dbReference>
<proteinExistence type="predicted"/>
<gene>
    <name evidence="1" type="ORF">DPRO_1339</name>
</gene>
<accession>A0A2C8F872</accession>
<organism evidence="1 2">
    <name type="scientific">Pseudodesulfovibrio profundus</name>
    <dbReference type="NCBI Taxonomy" id="57320"/>
    <lineage>
        <taxon>Bacteria</taxon>
        <taxon>Pseudomonadati</taxon>
        <taxon>Thermodesulfobacteriota</taxon>
        <taxon>Desulfovibrionia</taxon>
        <taxon>Desulfovibrionales</taxon>
        <taxon>Desulfovibrionaceae</taxon>
    </lineage>
</organism>